<sequence>MGSCLSMSMSTTISESANVVAVTGELRRFPLPITASQVIEAESLNLSPNSVFLCSSDRLYFDDFIPSLAPDDHLDAAQIYFLLPTSKLQYRLSASDMAALAVKASVALNHRRKKKARISPAALVAVEDPQSNHTVGVNYRKSSDRNKSSSPAAAAAVTRSGSLRKLSRYSSRRAMSAVKSFKMKLTTIYEDASALIQSST</sequence>
<dbReference type="AlphaFoldDB" id="A0AAD4P0A0"/>
<gene>
    <name evidence="1" type="ORF">C2S53_006153</name>
</gene>
<evidence type="ECO:0000313" key="2">
    <source>
        <dbReference type="Proteomes" id="UP001190926"/>
    </source>
</evidence>
<accession>A0AAD4P0A0</accession>
<dbReference type="Proteomes" id="UP001190926">
    <property type="component" value="Unassembled WGS sequence"/>
</dbReference>
<proteinExistence type="predicted"/>
<reference evidence="1 2" key="1">
    <citation type="journal article" date="2021" name="Nat. Commun.">
        <title>Incipient diploidization of the medicinal plant Perilla within 10,000 years.</title>
        <authorList>
            <person name="Zhang Y."/>
            <person name="Shen Q."/>
            <person name="Leng L."/>
            <person name="Zhang D."/>
            <person name="Chen S."/>
            <person name="Shi Y."/>
            <person name="Ning Z."/>
            <person name="Chen S."/>
        </authorList>
    </citation>
    <scope>NUCLEOTIDE SEQUENCE [LARGE SCALE GENOMIC DNA]</scope>
    <source>
        <strain evidence="2">cv. PC099</strain>
    </source>
</reference>
<dbReference type="InterPro" id="IPR025322">
    <property type="entry name" value="PADRE_dom"/>
</dbReference>
<organism evidence="1 2">
    <name type="scientific">Perilla frutescens var. hirtella</name>
    <name type="common">Perilla citriodora</name>
    <name type="synonym">Perilla setoyensis</name>
    <dbReference type="NCBI Taxonomy" id="608512"/>
    <lineage>
        <taxon>Eukaryota</taxon>
        <taxon>Viridiplantae</taxon>
        <taxon>Streptophyta</taxon>
        <taxon>Embryophyta</taxon>
        <taxon>Tracheophyta</taxon>
        <taxon>Spermatophyta</taxon>
        <taxon>Magnoliopsida</taxon>
        <taxon>eudicotyledons</taxon>
        <taxon>Gunneridae</taxon>
        <taxon>Pentapetalae</taxon>
        <taxon>asterids</taxon>
        <taxon>lamiids</taxon>
        <taxon>Lamiales</taxon>
        <taxon>Lamiaceae</taxon>
        <taxon>Nepetoideae</taxon>
        <taxon>Elsholtzieae</taxon>
        <taxon>Perilla</taxon>
    </lineage>
</organism>
<dbReference type="EMBL" id="SDAM02002107">
    <property type="protein sequence ID" value="KAH6821322.1"/>
    <property type="molecule type" value="Genomic_DNA"/>
</dbReference>
<evidence type="ECO:0000313" key="1">
    <source>
        <dbReference type="EMBL" id="KAH6821322.1"/>
    </source>
</evidence>
<name>A0AAD4P0A0_PERFH</name>
<comment type="caution">
    <text evidence="1">The sequence shown here is derived from an EMBL/GenBank/DDBJ whole genome shotgun (WGS) entry which is preliminary data.</text>
</comment>
<dbReference type="PANTHER" id="PTHR33052">
    <property type="entry name" value="DUF4228 DOMAIN PROTEIN-RELATED"/>
    <property type="match status" value="1"/>
</dbReference>
<keyword evidence="2" id="KW-1185">Reference proteome</keyword>
<dbReference type="Pfam" id="PF14009">
    <property type="entry name" value="PADRE"/>
    <property type="match status" value="1"/>
</dbReference>
<protein>
    <submittedName>
        <fullName evidence="1">Uncharacterized protein</fullName>
    </submittedName>
</protein>